<protein>
    <submittedName>
        <fullName evidence="1">Uncharacterized protein</fullName>
    </submittedName>
</protein>
<dbReference type="AlphaFoldDB" id="A0A4Y2KK39"/>
<comment type="caution">
    <text evidence="1">The sequence shown here is derived from an EMBL/GenBank/DDBJ whole genome shotgun (WGS) entry which is preliminary data.</text>
</comment>
<gene>
    <name evidence="1" type="ORF">AVEN_67222_1</name>
</gene>
<proteinExistence type="predicted"/>
<dbReference type="Proteomes" id="UP000499080">
    <property type="component" value="Unassembled WGS sequence"/>
</dbReference>
<evidence type="ECO:0000313" key="1">
    <source>
        <dbReference type="EMBL" id="GBN02718.1"/>
    </source>
</evidence>
<accession>A0A4Y2KK39</accession>
<organism evidence="1 2">
    <name type="scientific">Araneus ventricosus</name>
    <name type="common">Orbweaver spider</name>
    <name type="synonym">Epeira ventricosa</name>
    <dbReference type="NCBI Taxonomy" id="182803"/>
    <lineage>
        <taxon>Eukaryota</taxon>
        <taxon>Metazoa</taxon>
        <taxon>Ecdysozoa</taxon>
        <taxon>Arthropoda</taxon>
        <taxon>Chelicerata</taxon>
        <taxon>Arachnida</taxon>
        <taxon>Araneae</taxon>
        <taxon>Araneomorphae</taxon>
        <taxon>Entelegynae</taxon>
        <taxon>Araneoidea</taxon>
        <taxon>Araneidae</taxon>
        <taxon>Araneus</taxon>
    </lineage>
</organism>
<name>A0A4Y2KK39_ARAVE</name>
<sequence>MSLISEECCTNLGLSRNSSLHTIIGTGNQIVGNSDSFVKLEFTSLLQPETYLVNALVIKSLTINLPNFHMSHYHWNHIQNLQLVDPEFHISKPINIILGVDIFFELMQGNQIKGAKNTPYAIDTKLGWVLCESSYHKQL</sequence>
<dbReference type="EMBL" id="BGPR01115015">
    <property type="protein sequence ID" value="GBN02718.1"/>
    <property type="molecule type" value="Genomic_DNA"/>
</dbReference>
<keyword evidence="2" id="KW-1185">Reference proteome</keyword>
<evidence type="ECO:0000313" key="2">
    <source>
        <dbReference type="Proteomes" id="UP000499080"/>
    </source>
</evidence>
<reference evidence="1 2" key="1">
    <citation type="journal article" date="2019" name="Sci. Rep.">
        <title>Orb-weaving spider Araneus ventricosus genome elucidates the spidroin gene catalogue.</title>
        <authorList>
            <person name="Kono N."/>
            <person name="Nakamura H."/>
            <person name="Ohtoshi R."/>
            <person name="Moran D.A.P."/>
            <person name="Shinohara A."/>
            <person name="Yoshida Y."/>
            <person name="Fujiwara M."/>
            <person name="Mori M."/>
            <person name="Tomita M."/>
            <person name="Arakawa K."/>
        </authorList>
    </citation>
    <scope>NUCLEOTIDE SEQUENCE [LARGE SCALE GENOMIC DNA]</scope>
</reference>
<dbReference type="OrthoDB" id="8065733at2759"/>